<dbReference type="Proteomes" id="UP001652660">
    <property type="component" value="Chromosome 2e"/>
</dbReference>
<feature type="region of interest" description="Disordered" evidence="1">
    <location>
        <begin position="41"/>
        <end position="170"/>
    </location>
</feature>
<accession>A0A6P6VQJ9</accession>
<evidence type="ECO:0000313" key="2">
    <source>
        <dbReference type="Proteomes" id="UP001652660"/>
    </source>
</evidence>
<dbReference type="Gene3D" id="1.10.287.700">
    <property type="entry name" value="Helix hairpin bin"/>
    <property type="match status" value="1"/>
</dbReference>
<feature type="region of interest" description="Disordered" evidence="1">
    <location>
        <begin position="227"/>
        <end position="278"/>
    </location>
</feature>
<reference evidence="2" key="1">
    <citation type="journal article" date="2025" name="Foods">
        <title>Unveiling the Microbial Signatures of Arabica Coffee Cherries: Insights into Ripeness Specific Diversity, Functional Traits, and Implications for Quality and Safety.</title>
        <authorList>
            <consortium name="RefSeq"/>
            <person name="Tenea G.N."/>
            <person name="Cifuentes V."/>
            <person name="Reyes P."/>
            <person name="Cevallos-Vallejos M."/>
        </authorList>
    </citation>
    <scope>NUCLEOTIDE SEQUENCE [LARGE SCALE GENOMIC DNA]</scope>
</reference>
<dbReference type="OrthoDB" id="6363407at2759"/>
<reference evidence="3" key="2">
    <citation type="submission" date="2025-08" db="UniProtKB">
        <authorList>
            <consortium name="RefSeq"/>
        </authorList>
    </citation>
    <scope>IDENTIFICATION</scope>
    <source>
        <tissue evidence="3">Leaves</tissue>
    </source>
</reference>
<dbReference type="PANTHER" id="PTHR47372:SF24">
    <property type="entry name" value="LATE EMBRYOGENESIS ABUNDANT PROTEIN (LEA) FAMILY PROTEIN"/>
    <property type="match status" value="1"/>
</dbReference>
<evidence type="ECO:0000313" key="3">
    <source>
        <dbReference type="RefSeq" id="XP_027105308.2"/>
    </source>
</evidence>
<evidence type="ECO:0000256" key="1">
    <source>
        <dbReference type="SAM" id="MobiDB-lite"/>
    </source>
</evidence>
<dbReference type="RefSeq" id="XP_027105308.2">
    <property type="nucleotide sequence ID" value="XM_027249507.2"/>
</dbReference>
<name>A0A6P6VQJ9_COFAR</name>
<keyword evidence="2" id="KW-1185">Reference proteome</keyword>
<feature type="compositionally biased region" description="Basic and acidic residues" evidence="1">
    <location>
        <begin position="41"/>
        <end position="64"/>
    </location>
</feature>
<proteinExistence type="predicted"/>
<gene>
    <name evidence="3" type="primary">LOC113726037</name>
</gene>
<feature type="compositionally biased region" description="Basic and acidic residues" evidence="1">
    <location>
        <begin position="71"/>
        <end position="170"/>
    </location>
</feature>
<dbReference type="PANTHER" id="PTHR47372">
    <property type="entry name" value="DAUER UP-REGULATED-RELATED"/>
    <property type="match status" value="1"/>
</dbReference>
<dbReference type="AlphaFoldDB" id="A0A6P6VQJ9"/>
<dbReference type="SUPFAM" id="SSF58113">
    <property type="entry name" value="Apolipoprotein A-I"/>
    <property type="match status" value="1"/>
</dbReference>
<protein>
    <submittedName>
        <fullName evidence="3">Uncharacterized protein</fullName>
    </submittedName>
</protein>
<dbReference type="GeneID" id="113726037"/>
<sequence length="278" mass="31477">MAAIPIAKNAAFNLSKAFPRSNYPLLYGKVSRVCFTSATKHSEGQYAEHDDRRRDHGRDLYADKSDEDAAEMTKRARESVKESMGKTKERTQEMEEKAKEAAEKAKHRTESVAERAAEKAKEGKDWAADTAQETKEKAKDRADEMKEKTEDTAYEMKEKTKGTAETVAEKTKEGAYKVVETAETVGEKAKQTMKDAWGAAKETTQKIKETVVGKDDDDDKDRVEDFMEDHVRKPARKHRDIPVTEAPKGEHPDGVTMDEDVVELRRKAGQHDHHDKKH</sequence>
<feature type="compositionally biased region" description="Basic and acidic residues" evidence="1">
    <location>
        <begin position="262"/>
        <end position="278"/>
    </location>
</feature>
<organism evidence="2 3">
    <name type="scientific">Coffea arabica</name>
    <name type="common">Arabian coffee</name>
    <dbReference type="NCBI Taxonomy" id="13443"/>
    <lineage>
        <taxon>Eukaryota</taxon>
        <taxon>Viridiplantae</taxon>
        <taxon>Streptophyta</taxon>
        <taxon>Embryophyta</taxon>
        <taxon>Tracheophyta</taxon>
        <taxon>Spermatophyta</taxon>
        <taxon>Magnoliopsida</taxon>
        <taxon>eudicotyledons</taxon>
        <taxon>Gunneridae</taxon>
        <taxon>Pentapetalae</taxon>
        <taxon>asterids</taxon>
        <taxon>lamiids</taxon>
        <taxon>Gentianales</taxon>
        <taxon>Rubiaceae</taxon>
        <taxon>Ixoroideae</taxon>
        <taxon>Gardenieae complex</taxon>
        <taxon>Bertiereae - Coffeeae clade</taxon>
        <taxon>Coffeeae</taxon>
        <taxon>Coffea</taxon>
    </lineage>
</organism>